<keyword evidence="1" id="KW-0472">Membrane</keyword>
<keyword evidence="1" id="KW-0812">Transmembrane</keyword>
<reference evidence="2 3" key="1">
    <citation type="submission" date="2019-12" db="EMBL/GenBank/DDBJ databases">
        <title>Mucilaginibacter sp. HME9299 genome sequencing and assembly.</title>
        <authorList>
            <person name="Kang H."/>
            <person name="Kim H."/>
            <person name="Joh K."/>
        </authorList>
    </citation>
    <scope>NUCLEOTIDE SEQUENCE [LARGE SCALE GENOMIC DNA]</scope>
    <source>
        <strain evidence="2 3">HME9299</strain>
    </source>
</reference>
<dbReference type="OrthoDB" id="1122317at2"/>
<sequence>MIVSLTIVRYRKTFVPFALFAMAIHRFPLMLQKGCTFWKLMGCGRNGTFDLSPDWQQWGLLAVWQCRADYEAFQQRSFITSWWKKLTIESWTMLAEPLQSHGKWDGQDPFNGAAKQDYEGPVAVLTRATIRLNRLKNFWSHVDQAAAYMTKAQGYITSVGIGEAPVYRQATFSVWESLDDVKAFAYKGREHADVVKKTRTENWYSEELFARFKPVAAWGTLNGQDPLQGKVKFE</sequence>
<dbReference type="RefSeq" id="WP_157542214.1">
    <property type="nucleotide sequence ID" value="NZ_WQLA01000004.1"/>
</dbReference>
<evidence type="ECO:0000313" key="3">
    <source>
        <dbReference type="Proteomes" id="UP000434850"/>
    </source>
</evidence>
<protein>
    <submittedName>
        <fullName evidence="2">DUF3291 domain-containing protein</fullName>
    </submittedName>
</protein>
<keyword evidence="1" id="KW-1133">Transmembrane helix</keyword>
<accession>A0A6I4IAD4</accession>
<dbReference type="AlphaFoldDB" id="A0A6I4IAD4"/>
<evidence type="ECO:0000256" key="1">
    <source>
        <dbReference type="SAM" id="Phobius"/>
    </source>
</evidence>
<evidence type="ECO:0000313" key="2">
    <source>
        <dbReference type="EMBL" id="MVN91897.1"/>
    </source>
</evidence>
<proteinExistence type="predicted"/>
<keyword evidence="3" id="KW-1185">Reference proteome</keyword>
<dbReference type="Proteomes" id="UP000434850">
    <property type="component" value="Unassembled WGS sequence"/>
</dbReference>
<gene>
    <name evidence="2" type="ORF">GO816_12235</name>
</gene>
<dbReference type="InterPro" id="IPR049574">
    <property type="entry name" value="CrtA-like"/>
</dbReference>
<name>A0A6I4IAD4_9SPHI</name>
<dbReference type="CDD" id="cd21650">
    <property type="entry name" value="CrtA-like"/>
    <property type="match status" value="1"/>
</dbReference>
<organism evidence="2 3">
    <name type="scientific">Mucilaginibacter aquatilis</name>
    <dbReference type="NCBI Taxonomy" id="1517760"/>
    <lineage>
        <taxon>Bacteria</taxon>
        <taxon>Pseudomonadati</taxon>
        <taxon>Bacteroidota</taxon>
        <taxon>Sphingobacteriia</taxon>
        <taxon>Sphingobacteriales</taxon>
        <taxon>Sphingobacteriaceae</taxon>
        <taxon>Mucilaginibacter</taxon>
    </lineage>
</organism>
<comment type="caution">
    <text evidence="2">The sequence shown here is derived from an EMBL/GenBank/DDBJ whole genome shotgun (WGS) entry which is preliminary data.</text>
</comment>
<dbReference type="EMBL" id="WQLA01000004">
    <property type="protein sequence ID" value="MVN91897.1"/>
    <property type="molecule type" value="Genomic_DNA"/>
</dbReference>
<feature type="transmembrane region" description="Helical" evidence="1">
    <location>
        <begin position="14"/>
        <end position="31"/>
    </location>
</feature>